<dbReference type="CDD" id="cd01392">
    <property type="entry name" value="HTH_LacI"/>
    <property type="match status" value="1"/>
</dbReference>
<dbReference type="InterPro" id="IPR010982">
    <property type="entry name" value="Lambda_DNA-bd_dom_sf"/>
</dbReference>
<dbReference type="GO" id="GO:0000976">
    <property type="term" value="F:transcription cis-regulatory region binding"/>
    <property type="evidence" value="ECO:0007669"/>
    <property type="project" value="TreeGrafter"/>
</dbReference>
<dbReference type="SUPFAM" id="SSF53822">
    <property type="entry name" value="Periplasmic binding protein-like I"/>
    <property type="match status" value="1"/>
</dbReference>
<dbReference type="Pfam" id="PF00532">
    <property type="entry name" value="Peripla_BP_1"/>
    <property type="match status" value="1"/>
</dbReference>
<gene>
    <name evidence="5" type="ORF">HNP84_007552</name>
</gene>
<dbReference type="PANTHER" id="PTHR30146:SF109">
    <property type="entry name" value="HTH-TYPE TRANSCRIPTIONAL REGULATOR GALS"/>
    <property type="match status" value="1"/>
</dbReference>
<evidence type="ECO:0000313" key="6">
    <source>
        <dbReference type="Proteomes" id="UP000578449"/>
    </source>
</evidence>
<evidence type="ECO:0000256" key="2">
    <source>
        <dbReference type="ARBA" id="ARBA00023125"/>
    </source>
</evidence>
<dbReference type="EMBL" id="JACHGN010000020">
    <property type="protein sequence ID" value="MBB5137799.1"/>
    <property type="molecule type" value="Genomic_DNA"/>
</dbReference>
<keyword evidence="1" id="KW-0805">Transcription regulation</keyword>
<dbReference type="PANTHER" id="PTHR30146">
    <property type="entry name" value="LACI-RELATED TRANSCRIPTIONAL REPRESSOR"/>
    <property type="match status" value="1"/>
</dbReference>
<dbReference type="GO" id="GO:0003700">
    <property type="term" value="F:DNA-binding transcription factor activity"/>
    <property type="evidence" value="ECO:0007669"/>
    <property type="project" value="TreeGrafter"/>
</dbReference>
<dbReference type="SMART" id="SM00354">
    <property type="entry name" value="HTH_LACI"/>
    <property type="match status" value="1"/>
</dbReference>
<dbReference type="InterPro" id="IPR001761">
    <property type="entry name" value="Peripla_BP/Lac1_sug-bd_dom"/>
</dbReference>
<evidence type="ECO:0000256" key="1">
    <source>
        <dbReference type="ARBA" id="ARBA00023015"/>
    </source>
</evidence>
<protein>
    <submittedName>
        <fullName evidence="5">LacI family transcriptional regulator</fullName>
    </submittedName>
</protein>
<dbReference type="Gene3D" id="1.10.260.40">
    <property type="entry name" value="lambda repressor-like DNA-binding domains"/>
    <property type="match status" value="1"/>
</dbReference>
<reference evidence="5 6" key="1">
    <citation type="submission" date="2020-08" db="EMBL/GenBank/DDBJ databases">
        <title>Genomic Encyclopedia of Type Strains, Phase IV (KMG-IV): sequencing the most valuable type-strain genomes for metagenomic binning, comparative biology and taxonomic classification.</title>
        <authorList>
            <person name="Goeker M."/>
        </authorList>
    </citation>
    <scope>NUCLEOTIDE SEQUENCE [LARGE SCALE GENOMIC DNA]</scope>
    <source>
        <strain evidence="5 6">DSM 45615</strain>
    </source>
</reference>
<dbReference type="AlphaFoldDB" id="A0A840PFN1"/>
<sequence length="351" mass="38337">MARKPTLRDVSRAAGLSVYTVSRALSNGDGVSAASRELVLKVARELGYVPNRAAQELRKNTRSSVAVVTASTSNYYYIDLMKGIQRTLRLSDRTAIVADIAAEGVYTPELEDATIQDLIQSRTAGVIATLTLAPHNMKLLEDWDIPVVFVDSIPHESATRVPSITTDNFSASMKVGAHLGEHGYRDWLFLAYPARWSTRAERERGIRAAALKYGAGIEVIESENDVESAYATLTAYLDTPGRALPRAVIAGNNPMLHGALRVLHARGVRIPDDVAVVAFDEFAWAALLDPPLTVLNEDSETIGVIAAQTLTRIIDDQIKAELRGDPPTPAYRPEDRRELSSDLIIRRSCGC</sequence>
<dbReference type="InterPro" id="IPR000843">
    <property type="entry name" value="HTH_LacI"/>
</dbReference>
<comment type="caution">
    <text evidence="5">The sequence shown here is derived from an EMBL/GenBank/DDBJ whole genome shotgun (WGS) entry which is preliminary data.</text>
</comment>
<dbReference type="RefSeq" id="WP_185054694.1">
    <property type="nucleotide sequence ID" value="NZ_BAABIX010000002.1"/>
</dbReference>
<accession>A0A840PFN1</accession>
<organism evidence="5 6">
    <name type="scientific">Thermocatellispora tengchongensis</name>
    <dbReference type="NCBI Taxonomy" id="1073253"/>
    <lineage>
        <taxon>Bacteria</taxon>
        <taxon>Bacillati</taxon>
        <taxon>Actinomycetota</taxon>
        <taxon>Actinomycetes</taxon>
        <taxon>Streptosporangiales</taxon>
        <taxon>Streptosporangiaceae</taxon>
        <taxon>Thermocatellispora</taxon>
    </lineage>
</organism>
<proteinExistence type="predicted"/>
<name>A0A840PFN1_9ACTN</name>
<dbReference type="Pfam" id="PF00356">
    <property type="entry name" value="LacI"/>
    <property type="match status" value="1"/>
</dbReference>
<keyword evidence="6" id="KW-1185">Reference proteome</keyword>
<evidence type="ECO:0000256" key="3">
    <source>
        <dbReference type="ARBA" id="ARBA00023163"/>
    </source>
</evidence>
<dbReference type="CDD" id="cd06267">
    <property type="entry name" value="PBP1_LacI_sugar_binding-like"/>
    <property type="match status" value="1"/>
</dbReference>
<evidence type="ECO:0000313" key="5">
    <source>
        <dbReference type="EMBL" id="MBB5137799.1"/>
    </source>
</evidence>
<feature type="domain" description="HTH lacI-type" evidence="4">
    <location>
        <begin position="5"/>
        <end position="59"/>
    </location>
</feature>
<keyword evidence="3" id="KW-0804">Transcription</keyword>
<dbReference type="PROSITE" id="PS50932">
    <property type="entry name" value="HTH_LACI_2"/>
    <property type="match status" value="1"/>
</dbReference>
<keyword evidence="2" id="KW-0238">DNA-binding</keyword>
<dbReference type="Gene3D" id="3.40.50.2300">
    <property type="match status" value="2"/>
</dbReference>
<dbReference type="InterPro" id="IPR028082">
    <property type="entry name" value="Peripla_BP_I"/>
</dbReference>
<evidence type="ECO:0000259" key="4">
    <source>
        <dbReference type="PROSITE" id="PS50932"/>
    </source>
</evidence>
<dbReference type="SUPFAM" id="SSF47413">
    <property type="entry name" value="lambda repressor-like DNA-binding domains"/>
    <property type="match status" value="1"/>
</dbReference>
<dbReference type="Proteomes" id="UP000578449">
    <property type="component" value="Unassembled WGS sequence"/>
</dbReference>